<name>G3IKM5_CRIGR</name>
<sequence length="106" mass="12345">MSGKRQRRSRSRRAKLQFPVSRVNRFLRERNYCQRLSSCAPVFLARIVEYLLSNILVLAAKEAYFNGQKCITQEHLYQAIQSDEELYQLFTEDTNSVVALLEAKGN</sequence>
<dbReference type="EMBL" id="JH003681">
    <property type="protein sequence ID" value="EGW11683.1"/>
    <property type="molecule type" value="Genomic_DNA"/>
</dbReference>
<dbReference type="OrthoDB" id="9716236at2759"/>
<feature type="domain" description="Core Histone H2A/H2B/H3" evidence="2">
    <location>
        <begin position="3"/>
        <end position="81"/>
    </location>
</feature>
<dbReference type="PaxDb" id="10029-XP_007630321.1"/>
<evidence type="ECO:0000313" key="5">
    <source>
        <dbReference type="Proteomes" id="UP000001075"/>
    </source>
</evidence>
<dbReference type="Ensembl" id="ENSCGRT00001015672.1">
    <property type="protein sequence ID" value="ENSCGRP00001011440.1"/>
    <property type="gene ID" value="ENSCGRG00001013088.1"/>
</dbReference>
<evidence type="ECO:0000256" key="1">
    <source>
        <dbReference type="RuleBase" id="RU003767"/>
    </source>
</evidence>
<dbReference type="GeneID" id="100754763"/>
<protein>
    <recommendedName>
        <fullName evidence="1">Histone H2A</fullName>
    </recommendedName>
</protein>
<dbReference type="Proteomes" id="UP000001075">
    <property type="component" value="Unassembled WGS sequence"/>
</dbReference>
<evidence type="ECO:0000313" key="4">
    <source>
        <dbReference type="Ensembl" id="ENSCGRP00001011440.1"/>
    </source>
</evidence>
<dbReference type="AlphaFoldDB" id="G3IKM5"/>
<keyword evidence="1" id="KW-0158">Chromosome</keyword>
<reference evidence="6" key="3">
    <citation type="journal article" date="2018" name="Biotechnol. Bioeng.">
        <title>A reference genome of the Chinese hamster based on a hybrid assembly strategy.</title>
        <authorList>
            <person name="Rupp O."/>
            <person name="MacDonald M.L."/>
            <person name="Li S."/>
            <person name="Dhiman H."/>
            <person name="Polson S."/>
            <person name="Griep S."/>
            <person name="Heffner K."/>
            <person name="Hernandez I."/>
            <person name="Brinkrolf K."/>
            <person name="Jadhav V."/>
            <person name="Samoudi M."/>
            <person name="Hao H."/>
            <person name="Kingham B."/>
            <person name="Goesmann A."/>
            <person name="Betenbaugh M.J."/>
            <person name="Lewis N.E."/>
            <person name="Borth N."/>
            <person name="Lee K.H."/>
        </authorList>
    </citation>
    <scope>NUCLEOTIDE SEQUENCE [LARGE SCALE GENOMIC DNA]</scope>
    <source>
        <strain evidence="6">17A/GY</strain>
    </source>
</reference>
<dbReference type="InterPro" id="IPR007125">
    <property type="entry name" value="H2A/H2B/H3"/>
</dbReference>
<accession>G3IKM5</accession>
<keyword evidence="1" id="KW-0238">DNA-binding</keyword>
<dbReference type="GeneTree" id="ENSGT00940000162492"/>
<dbReference type="GO" id="GO:0000786">
    <property type="term" value="C:nucleosome"/>
    <property type="evidence" value="ECO:0007669"/>
    <property type="project" value="UniProtKB-KW"/>
</dbReference>
<keyword evidence="6" id="KW-1185">Reference proteome</keyword>
<evidence type="ECO:0000313" key="3">
    <source>
        <dbReference type="EMBL" id="EGW11683.1"/>
    </source>
</evidence>
<comment type="subcellular location">
    <subcellularLocation>
        <location evidence="1">Nucleus</location>
    </subcellularLocation>
</comment>
<dbReference type="SMART" id="SM00414">
    <property type="entry name" value="H2A"/>
    <property type="match status" value="1"/>
</dbReference>
<dbReference type="InterPro" id="IPR009072">
    <property type="entry name" value="Histone-fold"/>
</dbReference>
<dbReference type="PANTHER" id="PTHR23430">
    <property type="entry name" value="HISTONE H2A"/>
    <property type="match status" value="1"/>
</dbReference>
<dbReference type="OMA" id="DEMTQNK"/>
<proteinExistence type="inferred from homology"/>
<dbReference type="KEGG" id="cge:100754763"/>
<dbReference type="STRING" id="10029.G3IKM5"/>
<reference evidence="6" key="4">
    <citation type="journal article" date="2020" name="Biotechnol. Bioeng.">
        <title>Chromosome-scale scaffolds for the Chinese hamster reference genome assembly to facilitate the study of the CHO epigenome.</title>
        <authorList>
            <person name="Hilliard W."/>
            <person name="MacDonald M."/>
            <person name="Lee K.H."/>
        </authorList>
    </citation>
    <scope>NUCLEOTIDE SEQUENCE [LARGE SCALE GENOMIC DNA]</scope>
    <source>
        <strain evidence="6">17A/GY</strain>
    </source>
</reference>
<dbReference type="CDD" id="cd00074">
    <property type="entry name" value="HFD_H2A"/>
    <property type="match status" value="1"/>
</dbReference>
<evidence type="ECO:0000313" key="7">
    <source>
        <dbReference type="RefSeq" id="XP_027288493.1"/>
    </source>
</evidence>
<dbReference type="GO" id="GO:0003677">
    <property type="term" value="F:DNA binding"/>
    <property type="evidence" value="ECO:0007669"/>
    <property type="project" value="UniProtKB-KW"/>
</dbReference>
<comment type="subunit">
    <text evidence="1">The nucleosome is a histone octamer containing two molecules each of H2A, H2B, H3 and H4 assembled in one H3-H4 heterotetramer and two H2A-H2B heterodimers. The octamer wraps approximately 147 bp of DNA.</text>
</comment>
<dbReference type="GO" id="GO:0005634">
    <property type="term" value="C:nucleus"/>
    <property type="evidence" value="ECO:0007669"/>
    <property type="project" value="UniProtKB-SubCell"/>
</dbReference>
<dbReference type="Gene3D" id="1.10.20.10">
    <property type="entry name" value="Histone, subunit A"/>
    <property type="match status" value="1"/>
</dbReference>
<keyword evidence="1" id="KW-0539">Nucleus</keyword>
<reference evidence="3" key="2">
    <citation type="submission" date="2011-08" db="EMBL/GenBank/DDBJ databases">
        <title>The genomic sequence of the Chinese hamster ovary CHO-K1 cell line.</title>
        <authorList>
            <person name="Xu X."/>
            <person name="Nagarajan H."/>
            <person name="Lewis N.E."/>
            <person name="Pan S."/>
            <person name="Cai Z."/>
            <person name="Liu X."/>
            <person name="Chen W."/>
            <person name="Xie M."/>
            <person name="Wang W."/>
            <person name="Hammond S."/>
            <person name="Andersen M.R."/>
            <person name="Neff N."/>
            <person name="Passarelli B."/>
            <person name="Koh W."/>
            <person name="Fan C.H."/>
            <person name="Wang J."/>
            <person name="Gui Y."/>
            <person name="Lee K.H."/>
            <person name="Betenbaugh M.J."/>
            <person name="Quake S.R."/>
            <person name="Famili I."/>
            <person name="Palsson B.O."/>
            <person name="Wang J."/>
        </authorList>
    </citation>
    <scope>NUCLEOTIDE SEQUENCE</scope>
</reference>
<dbReference type="Pfam" id="PF00125">
    <property type="entry name" value="Histone"/>
    <property type="match status" value="1"/>
</dbReference>
<dbReference type="Proteomes" id="UP001108280">
    <property type="component" value="Chromosome X"/>
</dbReference>
<dbReference type="GO" id="GO:0046982">
    <property type="term" value="F:protein heterodimerization activity"/>
    <property type="evidence" value="ECO:0007669"/>
    <property type="project" value="InterPro"/>
</dbReference>
<comment type="similarity">
    <text evidence="1">Belongs to the histone H2A family.</text>
</comment>
<dbReference type="RefSeq" id="XP_027288493.1">
    <property type="nucleotide sequence ID" value="XM_027432692.1"/>
</dbReference>
<dbReference type="SUPFAM" id="SSF47113">
    <property type="entry name" value="Histone-fold"/>
    <property type="match status" value="1"/>
</dbReference>
<organism evidence="3 5">
    <name type="scientific">Cricetulus griseus</name>
    <name type="common">Chinese hamster</name>
    <name type="synonym">Cricetulus barabensis griseus</name>
    <dbReference type="NCBI Taxonomy" id="10029"/>
    <lineage>
        <taxon>Eukaryota</taxon>
        <taxon>Metazoa</taxon>
        <taxon>Chordata</taxon>
        <taxon>Craniata</taxon>
        <taxon>Vertebrata</taxon>
        <taxon>Euteleostomi</taxon>
        <taxon>Mammalia</taxon>
        <taxon>Eutheria</taxon>
        <taxon>Euarchontoglires</taxon>
        <taxon>Glires</taxon>
        <taxon>Rodentia</taxon>
        <taxon>Myomorpha</taxon>
        <taxon>Muroidea</taxon>
        <taxon>Cricetidae</taxon>
        <taxon>Cricetinae</taxon>
        <taxon>Cricetulus</taxon>
    </lineage>
</organism>
<dbReference type="Proteomes" id="UP000694386">
    <property type="component" value="Unplaced"/>
</dbReference>
<reference evidence="5" key="1">
    <citation type="journal article" date="2011" name="Nat. Biotechnol.">
        <title>The genomic sequence of the Chinese hamster ovary (CHO)-K1 cell line.</title>
        <authorList>
            <person name="Xu X."/>
            <person name="Nagarajan H."/>
            <person name="Lewis N.E."/>
            <person name="Pan S."/>
            <person name="Cai Z."/>
            <person name="Liu X."/>
            <person name="Chen W."/>
            <person name="Xie M."/>
            <person name="Wang W."/>
            <person name="Hammond S."/>
            <person name="Andersen M.R."/>
            <person name="Neff N."/>
            <person name="Passarelli B."/>
            <person name="Koh W."/>
            <person name="Fan H.C."/>
            <person name="Wang J."/>
            <person name="Gui Y."/>
            <person name="Lee K.H."/>
            <person name="Betenbaugh M.J."/>
            <person name="Quake S.R."/>
            <person name="Famili I."/>
            <person name="Palsson B.O."/>
            <person name="Wang J."/>
        </authorList>
    </citation>
    <scope>NUCLEOTIDE SEQUENCE [LARGE SCALE GENOMIC DNA]</scope>
    <source>
        <strain evidence="5">CHO K1 cell line</strain>
    </source>
</reference>
<dbReference type="InterPro" id="IPR002119">
    <property type="entry name" value="Histone_H2A"/>
</dbReference>
<keyword evidence="1" id="KW-0544">Nucleosome core</keyword>
<reference evidence="7" key="5">
    <citation type="submission" date="2025-04" db="UniProtKB">
        <authorList>
            <consortium name="RefSeq"/>
        </authorList>
    </citation>
    <scope>IDENTIFICATION</scope>
    <source>
        <strain evidence="7">17A/GY</strain>
        <tissue evidence="7">Liver</tissue>
    </source>
</reference>
<dbReference type="RefSeq" id="XP_003515080.1">
    <property type="nucleotide sequence ID" value="XM_003515032.1"/>
</dbReference>
<dbReference type="eggNOG" id="KOG1756">
    <property type="taxonomic scope" value="Eukaryota"/>
</dbReference>
<evidence type="ECO:0000313" key="6">
    <source>
        <dbReference type="Proteomes" id="UP001108280"/>
    </source>
</evidence>
<evidence type="ECO:0000259" key="2">
    <source>
        <dbReference type="Pfam" id="PF00125"/>
    </source>
</evidence>
<dbReference type="PRINTS" id="PR00620">
    <property type="entry name" value="HISTONEH2A"/>
</dbReference>
<dbReference type="GO" id="GO:0030527">
    <property type="term" value="F:structural constituent of chromatin"/>
    <property type="evidence" value="ECO:0007669"/>
    <property type="project" value="InterPro"/>
</dbReference>
<reference evidence="4" key="6">
    <citation type="submission" date="2025-05" db="UniProtKB">
        <authorList>
            <consortium name="Ensembl"/>
        </authorList>
    </citation>
    <scope>IDENTIFICATION</scope>
</reference>
<gene>
    <name evidence="4 7" type="primary">LOC100754763</name>
    <name evidence="3" type="ORF">I79_024428</name>
</gene>